<name>A0A3A2Z6K6_9EURO</name>
<organism evidence="2 3">
    <name type="scientific">Aspergillus sclerotialis</name>
    <dbReference type="NCBI Taxonomy" id="2070753"/>
    <lineage>
        <taxon>Eukaryota</taxon>
        <taxon>Fungi</taxon>
        <taxon>Dikarya</taxon>
        <taxon>Ascomycota</taxon>
        <taxon>Pezizomycotina</taxon>
        <taxon>Eurotiomycetes</taxon>
        <taxon>Eurotiomycetidae</taxon>
        <taxon>Eurotiales</taxon>
        <taxon>Aspergillaceae</taxon>
        <taxon>Aspergillus</taxon>
        <taxon>Aspergillus subgen. Polypaecilum</taxon>
    </lineage>
</organism>
<evidence type="ECO:0000313" key="2">
    <source>
        <dbReference type="EMBL" id="RJE18476.1"/>
    </source>
</evidence>
<dbReference type="EMBL" id="MVGC01000545">
    <property type="protein sequence ID" value="RJE18476.1"/>
    <property type="molecule type" value="Genomic_DNA"/>
</dbReference>
<dbReference type="AlphaFoldDB" id="A0A3A2Z6K6"/>
<dbReference type="OrthoDB" id="18440at2759"/>
<evidence type="ECO:0000256" key="1">
    <source>
        <dbReference type="SAM" id="MobiDB-lite"/>
    </source>
</evidence>
<accession>A0A3A2Z6K6</accession>
<gene>
    <name evidence="2" type="ORF">PHISCL_09183</name>
</gene>
<protein>
    <submittedName>
        <fullName evidence="2">Uncharacterized protein</fullName>
    </submittedName>
</protein>
<feature type="region of interest" description="Disordered" evidence="1">
    <location>
        <begin position="1"/>
        <end position="74"/>
    </location>
</feature>
<keyword evidence="3" id="KW-1185">Reference proteome</keyword>
<sequence length="74" mass="8158">MPPAESGEGRLRHRETPEPDSKTVSDTVSNQDDVSQRAASETEMEIDELEKSMSALRFVPPSVTKSKGRLGRKS</sequence>
<dbReference type="Proteomes" id="UP000266188">
    <property type="component" value="Unassembled WGS sequence"/>
</dbReference>
<evidence type="ECO:0000313" key="3">
    <source>
        <dbReference type="Proteomes" id="UP000266188"/>
    </source>
</evidence>
<feature type="compositionally biased region" description="Basic and acidic residues" evidence="1">
    <location>
        <begin position="7"/>
        <end position="23"/>
    </location>
</feature>
<feature type="compositionally biased region" description="Polar residues" evidence="1">
    <location>
        <begin position="24"/>
        <end position="39"/>
    </location>
</feature>
<reference evidence="3" key="1">
    <citation type="submission" date="2017-02" db="EMBL/GenBank/DDBJ databases">
        <authorList>
            <person name="Tafer H."/>
            <person name="Lopandic K."/>
        </authorList>
    </citation>
    <scope>NUCLEOTIDE SEQUENCE [LARGE SCALE GENOMIC DNA]</scope>
    <source>
        <strain evidence="3">CBS 366.77</strain>
    </source>
</reference>
<proteinExistence type="predicted"/>
<comment type="caution">
    <text evidence="2">The sequence shown here is derived from an EMBL/GenBank/DDBJ whole genome shotgun (WGS) entry which is preliminary data.</text>
</comment>